<name>A0ABP0UTI2_9BRYO</name>
<reference evidence="6" key="1">
    <citation type="submission" date="2024-02" db="EMBL/GenBank/DDBJ databases">
        <authorList>
            <consortium name="ELIXIR-Norway"/>
            <consortium name="Elixir Norway"/>
        </authorList>
    </citation>
    <scope>NUCLEOTIDE SEQUENCE</scope>
</reference>
<dbReference type="SUPFAM" id="SSF55856">
    <property type="entry name" value="Cytochrome b5-like heme/steroid binding domain"/>
    <property type="match status" value="1"/>
</dbReference>
<dbReference type="Pfam" id="PF00173">
    <property type="entry name" value="Cyt-b5"/>
    <property type="match status" value="1"/>
</dbReference>
<feature type="domain" description="Cytochrome b5 heme-binding" evidence="5">
    <location>
        <begin position="85"/>
        <end position="181"/>
    </location>
</feature>
<evidence type="ECO:0000313" key="6">
    <source>
        <dbReference type="EMBL" id="CAK9229594.1"/>
    </source>
</evidence>
<proteinExistence type="inferred from homology"/>
<feature type="compositionally biased region" description="Basic and acidic residues" evidence="3">
    <location>
        <begin position="21"/>
        <end position="34"/>
    </location>
</feature>
<gene>
    <name evidence="6" type="ORF">CSSPTR1EN2_LOCUS19811</name>
</gene>
<keyword evidence="4" id="KW-0812">Transmembrane</keyword>
<evidence type="ECO:0000256" key="2">
    <source>
        <dbReference type="ARBA" id="ARBA00038357"/>
    </source>
</evidence>
<dbReference type="InterPro" id="IPR036400">
    <property type="entry name" value="Cyt_B5-like_heme/steroid_sf"/>
</dbReference>
<dbReference type="EMBL" id="OZ019898">
    <property type="protein sequence ID" value="CAK9229594.1"/>
    <property type="molecule type" value="Genomic_DNA"/>
</dbReference>
<accession>A0ABP0UTI2</accession>
<evidence type="ECO:0000256" key="3">
    <source>
        <dbReference type="SAM" id="MobiDB-lite"/>
    </source>
</evidence>
<organism evidence="6 7">
    <name type="scientific">Sphagnum troendelagicum</name>
    <dbReference type="NCBI Taxonomy" id="128251"/>
    <lineage>
        <taxon>Eukaryota</taxon>
        <taxon>Viridiplantae</taxon>
        <taxon>Streptophyta</taxon>
        <taxon>Embryophyta</taxon>
        <taxon>Bryophyta</taxon>
        <taxon>Sphagnophytina</taxon>
        <taxon>Sphagnopsida</taxon>
        <taxon>Sphagnales</taxon>
        <taxon>Sphagnaceae</taxon>
        <taxon>Sphagnum</taxon>
    </lineage>
</organism>
<dbReference type="Proteomes" id="UP001497512">
    <property type="component" value="Chromosome 6"/>
</dbReference>
<comment type="similarity">
    <text evidence="2">Belongs to the cytochrome b5 family. MAPR subfamily.</text>
</comment>
<evidence type="ECO:0000256" key="1">
    <source>
        <dbReference type="ARBA" id="ARBA00022665"/>
    </source>
</evidence>
<dbReference type="Gene3D" id="3.10.120.10">
    <property type="entry name" value="Cytochrome b5-like heme/steroid binding domain"/>
    <property type="match status" value="1"/>
</dbReference>
<evidence type="ECO:0000313" key="7">
    <source>
        <dbReference type="Proteomes" id="UP001497512"/>
    </source>
</evidence>
<dbReference type="PANTHER" id="PTHR10281">
    <property type="entry name" value="MEMBRANE-ASSOCIATED PROGESTERONE RECEPTOR COMPONENT-RELATED"/>
    <property type="match status" value="1"/>
</dbReference>
<dbReference type="PANTHER" id="PTHR10281:SF4">
    <property type="entry name" value="NEUFERRICIN"/>
    <property type="match status" value="1"/>
</dbReference>
<dbReference type="InterPro" id="IPR001199">
    <property type="entry name" value="Cyt_B5-like_heme/steroid-bd"/>
</dbReference>
<dbReference type="SMART" id="SM01117">
    <property type="entry name" value="Cyt-b5"/>
    <property type="match status" value="1"/>
</dbReference>
<sequence length="290" mass="32217">MTESVTAEVKENPSLRARAKARVDKPEQPSAEKQKKSKNSENAATDDEQLGRLQPACLGIGVAVVLASIILYLATPPGPMKPRIWTPLELARYNGSNPKLPLLLSILGSVFDVSKGHVHYGPDGSYHHFLGRDASRAFVSGNFTGAGLTDSLKGLTASEIKSIEDWRFFFSKTYNYVGKLVGRFYDEDGNPTKELNRVAKKIAQANKLAEQQKADEDRFPNCNSRWSQDKGGEVWCNSGHYPRIVERVAELPRKGPPGTRCACFEEDELKRPGLRVYESCDYYSNKCNTS</sequence>
<keyword evidence="4" id="KW-0472">Membrane</keyword>
<feature type="transmembrane region" description="Helical" evidence="4">
    <location>
        <begin position="53"/>
        <end position="74"/>
    </location>
</feature>
<keyword evidence="1" id="KW-0446">Lipid-binding</keyword>
<dbReference type="InterPro" id="IPR050577">
    <property type="entry name" value="MAPR/NEUFC/NENF-like"/>
</dbReference>
<feature type="region of interest" description="Disordered" evidence="3">
    <location>
        <begin position="1"/>
        <end position="48"/>
    </location>
</feature>
<protein>
    <recommendedName>
        <fullName evidence="5">Cytochrome b5 heme-binding domain-containing protein</fullName>
    </recommendedName>
</protein>
<keyword evidence="1" id="KW-0754">Steroid-binding</keyword>
<keyword evidence="7" id="KW-1185">Reference proteome</keyword>
<evidence type="ECO:0000256" key="4">
    <source>
        <dbReference type="SAM" id="Phobius"/>
    </source>
</evidence>
<evidence type="ECO:0000259" key="5">
    <source>
        <dbReference type="SMART" id="SM01117"/>
    </source>
</evidence>
<keyword evidence="4" id="KW-1133">Transmembrane helix</keyword>